<evidence type="ECO:0000313" key="5">
    <source>
        <dbReference type="EMBL" id="QJW89944.1"/>
    </source>
</evidence>
<keyword evidence="4" id="KW-0472">Membrane</keyword>
<keyword evidence="6" id="KW-1185">Reference proteome</keyword>
<name>A0A6M5Y8X3_9BACT</name>
<dbReference type="KEGG" id="stae:HNV11_11415"/>
<dbReference type="InterPro" id="IPR029044">
    <property type="entry name" value="Nucleotide-diphossugar_trans"/>
</dbReference>
<feature type="transmembrane region" description="Helical" evidence="4">
    <location>
        <begin position="329"/>
        <end position="350"/>
    </location>
</feature>
<evidence type="ECO:0000256" key="1">
    <source>
        <dbReference type="ARBA" id="ARBA00006739"/>
    </source>
</evidence>
<organism evidence="5 6">
    <name type="scientific">Spirosoma taeanense</name>
    <dbReference type="NCBI Taxonomy" id="2735870"/>
    <lineage>
        <taxon>Bacteria</taxon>
        <taxon>Pseudomonadati</taxon>
        <taxon>Bacteroidota</taxon>
        <taxon>Cytophagia</taxon>
        <taxon>Cytophagales</taxon>
        <taxon>Cytophagaceae</taxon>
        <taxon>Spirosoma</taxon>
    </lineage>
</organism>
<dbReference type="Proteomes" id="UP000502756">
    <property type="component" value="Chromosome"/>
</dbReference>
<feature type="transmembrane region" description="Helical" evidence="4">
    <location>
        <begin position="356"/>
        <end position="374"/>
    </location>
</feature>
<evidence type="ECO:0000256" key="3">
    <source>
        <dbReference type="ARBA" id="ARBA00022679"/>
    </source>
</evidence>
<evidence type="ECO:0000256" key="2">
    <source>
        <dbReference type="ARBA" id="ARBA00022676"/>
    </source>
</evidence>
<evidence type="ECO:0000313" key="6">
    <source>
        <dbReference type="Proteomes" id="UP000502756"/>
    </source>
</evidence>
<protein>
    <submittedName>
        <fullName evidence="5">Glycosyltransferase</fullName>
    </submittedName>
</protein>
<dbReference type="Gene3D" id="3.90.550.10">
    <property type="entry name" value="Spore Coat Polysaccharide Biosynthesis Protein SpsA, Chain A"/>
    <property type="match status" value="1"/>
</dbReference>
<dbReference type="GO" id="GO:0016757">
    <property type="term" value="F:glycosyltransferase activity"/>
    <property type="evidence" value="ECO:0007669"/>
    <property type="project" value="UniProtKB-KW"/>
</dbReference>
<keyword evidence="4" id="KW-0812">Transmembrane</keyword>
<dbReference type="PANTHER" id="PTHR43630">
    <property type="entry name" value="POLY-BETA-1,6-N-ACETYL-D-GLUCOSAMINE SYNTHASE"/>
    <property type="match status" value="1"/>
</dbReference>
<gene>
    <name evidence="5" type="ORF">HNV11_11415</name>
</gene>
<accession>A0A6M5Y8X3</accession>
<keyword evidence="4" id="KW-1133">Transmembrane helix</keyword>
<reference evidence="5 6" key="1">
    <citation type="submission" date="2020-05" db="EMBL/GenBank/DDBJ databases">
        <title>Genome sequencing of Spirosoma sp. TS118.</title>
        <authorList>
            <person name="Lee J.-H."/>
            <person name="Jeong S."/>
            <person name="Zhao L."/>
            <person name="Jung J.-H."/>
            <person name="Kim M.-K."/>
            <person name="Lim S."/>
        </authorList>
    </citation>
    <scope>NUCLEOTIDE SEQUENCE [LARGE SCALE GENOMIC DNA]</scope>
    <source>
        <strain evidence="5 6">TS118</strain>
    </source>
</reference>
<dbReference type="Pfam" id="PF13641">
    <property type="entry name" value="Glyco_tranf_2_3"/>
    <property type="match status" value="1"/>
</dbReference>
<keyword evidence="2" id="KW-0328">Glycosyltransferase</keyword>
<dbReference type="AlphaFoldDB" id="A0A6M5Y8X3"/>
<sequence length="398" mass="44423">MILLHVACALIFGYLAFNVGYIFLSAVAGRLGRADDGVLTNEVDHLRRIAVLIPAYKEDAVIVDSVKANLKQNYPADLYDLIVIADSFRAETLETLSHYPVNILRVEFEQSTVQKSISYALQTLPENVYDIVVISDADNHMAPDFLTRINKAFSEGWRAVQGHRKAKNTNRSVAVFDAMNEEVNNNIFRAGQRALGLSAMCTGSGMAFEPALLKQAMNEIKTVGGYDKELEMLLTIDHIRVGYLQDAVIYDEKVQNVDVFKSQRTRWIAAQLYFVKAYFKIGVQQLLNGNGQAFNALVRSLLLPRMILLTFLALLFLVSLPIGNEVFQLFSGSLLTLMVSTLAVSIPASLYNKLSVRDFFILPLLILSMFKSLLSFRQAGKVFLHTPHIVAAELSAEY</sequence>
<comment type="similarity">
    <text evidence="1">Belongs to the glycosyltransferase 2 family.</text>
</comment>
<dbReference type="RefSeq" id="WP_171739788.1">
    <property type="nucleotide sequence ID" value="NZ_CP053435.1"/>
</dbReference>
<keyword evidence="3 5" id="KW-0808">Transferase</keyword>
<dbReference type="SUPFAM" id="SSF53448">
    <property type="entry name" value="Nucleotide-diphospho-sugar transferases"/>
    <property type="match status" value="1"/>
</dbReference>
<dbReference type="EMBL" id="CP053435">
    <property type="protein sequence ID" value="QJW89944.1"/>
    <property type="molecule type" value="Genomic_DNA"/>
</dbReference>
<dbReference type="PANTHER" id="PTHR43630:SF1">
    <property type="entry name" value="POLY-BETA-1,6-N-ACETYL-D-GLUCOSAMINE SYNTHASE"/>
    <property type="match status" value="1"/>
</dbReference>
<feature type="transmembrane region" description="Helical" evidence="4">
    <location>
        <begin position="302"/>
        <end position="322"/>
    </location>
</feature>
<evidence type="ECO:0000256" key="4">
    <source>
        <dbReference type="SAM" id="Phobius"/>
    </source>
</evidence>
<proteinExistence type="inferred from homology"/>